<keyword evidence="2" id="KW-1185">Reference proteome</keyword>
<evidence type="ECO:0008006" key="3">
    <source>
        <dbReference type="Google" id="ProtNLM"/>
    </source>
</evidence>
<dbReference type="SUPFAM" id="SSF52047">
    <property type="entry name" value="RNI-like"/>
    <property type="match status" value="1"/>
</dbReference>
<dbReference type="RefSeq" id="XP_018130333.2">
    <property type="nucleotide sequence ID" value="XM_018274844.2"/>
</dbReference>
<gene>
    <name evidence="1" type="ORF">VE01_05380</name>
</gene>
<evidence type="ECO:0000313" key="1">
    <source>
        <dbReference type="EMBL" id="OBT96600.2"/>
    </source>
</evidence>
<evidence type="ECO:0000313" key="2">
    <source>
        <dbReference type="Proteomes" id="UP000091956"/>
    </source>
</evidence>
<dbReference type="EMBL" id="KV460227">
    <property type="protein sequence ID" value="OBT96600.2"/>
    <property type="molecule type" value="Genomic_DNA"/>
</dbReference>
<sequence>MSVPPHTPNMVSYSVPNEIIAQICSYLCSHCQNPGVFPNSNTTEARTEKVTLARMCRSSKTLCAIAQPILFHYYACGNLARSVDTEFSDHYDSWNRESWDLEDDKLAVFIRSLITRPDLAACVESLQLKSSGVQDVCTPELMKILGDAGSALGFELPTGWSWDGWTGKYLEVWTDEAQPGRFNENRLEFHKWLMGVAIALTPRTETLMYMCEYLDELDWSWYADNKMALPALKTLALRGAQRSDYYLFQIHPFLTAAPNLQTLYALDCRGNAIASTLLLSFDYNDGDPWSEDLAVSKLRKLVLDELPSEGFEKLIERCVELEDLVYYIHFWYDCPDIVRTFSQTDKRLKKLCFGFLPNPVPTGYESVLDDEDYETIPLVTSLRELTQLEELVIDQALLYRKSDTSTGTERLETLLPPSIQMVHFTYVYKSMYEDLMHLASVAPGSFPKLRSVTIGLVSPIPPGRVEEIEHMKTVEPAFADVGVHVSWEENLMGPFLYTAIPGGTPGLDVTCVPSAPLPFP</sequence>
<protein>
    <recommendedName>
        <fullName evidence="3">F-box domain-containing protein</fullName>
    </recommendedName>
</protein>
<dbReference type="InterPro" id="IPR032675">
    <property type="entry name" value="LRR_dom_sf"/>
</dbReference>
<name>A0A1B8GL80_9PEZI</name>
<dbReference type="GeneID" id="28838766"/>
<dbReference type="AlphaFoldDB" id="A0A1B8GL80"/>
<dbReference type="Gene3D" id="3.80.10.10">
    <property type="entry name" value="Ribonuclease Inhibitor"/>
    <property type="match status" value="1"/>
</dbReference>
<reference evidence="1 2" key="1">
    <citation type="submission" date="2016-03" db="EMBL/GenBank/DDBJ databases">
        <title>Comparative genomics of Pseudogymnoascus destructans, the fungus causing white-nose syndrome of bats.</title>
        <authorList>
            <person name="Palmer J.M."/>
            <person name="Drees K.P."/>
            <person name="Foster J.T."/>
            <person name="Lindner D.L."/>
        </authorList>
    </citation>
    <scope>NUCLEOTIDE SEQUENCE [LARGE SCALE GENOMIC DNA]</scope>
    <source>
        <strain evidence="1 2">UAMH 10579</strain>
    </source>
</reference>
<proteinExistence type="predicted"/>
<organism evidence="1 2">
    <name type="scientific">Pseudogymnoascus verrucosus</name>
    <dbReference type="NCBI Taxonomy" id="342668"/>
    <lineage>
        <taxon>Eukaryota</taxon>
        <taxon>Fungi</taxon>
        <taxon>Dikarya</taxon>
        <taxon>Ascomycota</taxon>
        <taxon>Pezizomycotina</taxon>
        <taxon>Leotiomycetes</taxon>
        <taxon>Thelebolales</taxon>
        <taxon>Thelebolaceae</taxon>
        <taxon>Pseudogymnoascus</taxon>
    </lineage>
</organism>
<accession>A0A1B8GL80</accession>
<reference evidence="2" key="2">
    <citation type="journal article" date="2018" name="Nat. Commun.">
        <title>Extreme sensitivity to ultraviolet light in the fungal pathogen causing white-nose syndrome of bats.</title>
        <authorList>
            <person name="Palmer J.M."/>
            <person name="Drees K.P."/>
            <person name="Foster J.T."/>
            <person name="Lindner D.L."/>
        </authorList>
    </citation>
    <scope>NUCLEOTIDE SEQUENCE [LARGE SCALE GENOMIC DNA]</scope>
    <source>
        <strain evidence="2">UAMH 10579</strain>
    </source>
</reference>
<dbReference type="Proteomes" id="UP000091956">
    <property type="component" value="Unassembled WGS sequence"/>
</dbReference>